<dbReference type="PANTHER" id="PTHR21483">
    <property type="entry name" value="RNA POLYMERASE II-ASSOCIATED PROTEIN 1"/>
    <property type="match status" value="1"/>
</dbReference>
<proteinExistence type="inferred from homology"/>
<gene>
    <name evidence="5" type="ORF">ACRE_054880</name>
</gene>
<dbReference type="Proteomes" id="UP000029964">
    <property type="component" value="Unassembled WGS sequence"/>
</dbReference>
<dbReference type="InterPro" id="IPR013930">
    <property type="entry name" value="RPAP1_N"/>
</dbReference>
<evidence type="ECO:0000256" key="2">
    <source>
        <dbReference type="SAM" id="MobiDB-lite"/>
    </source>
</evidence>
<feature type="compositionally biased region" description="Basic residues" evidence="2">
    <location>
        <begin position="35"/>
        <end position="49"/>
    </location>
</feature>
<feature type="region of interest" description="Disordered" evidence="2">
    <location>
        <begin position="122"/>
        <end position="204"/>
    </location>
</feature>
<dbReference type="GO" id="GO:0006366">
    <property type="term" value="P:transcription by RNA polymerase II"/>
    <property type="evidence" value="ECO:0007669"/>
    <property type="project" value="EnsemblFungi"/>
</dbReference>
<dbReference type="InterPro" id="IPR039913">
    <property type="entry name" value="RPAP1/Rba50"/>
</dbReference>
<feature type="region of interest" description="Disordered" evidence="2">
    <location>
        <begin position="1"/>
        <end position="108"/>
    </location>
</feature>
<dbReference type="InterPro" id="IPR013929">
    <property type="entry name" value="RPAP1_C"/>
</dbReference>
<dbReference type="OrthoDB" id="348201at2759"/>
<comment type="similarity">
    <text evidence="1">Belongs to the RPAP1 family.</text>
</comment>
<accession>A0A086T318</accession>
<keyword evidence="6" id="KW-1185">Reference proteome</keyword>
<feature type="compositionally biased region" description="Polar residues" evidence="2">
    <location>
        <begin position="24"/>
        <end position="33"/>
    </location>
</feature>
<feature type="compositionally biased region" description="Basic and acidic residues" evidence="2">
    <location>
        <begin position="81"/>
        <end position="97"/>
    </location>
</feature>
<feature type="domain" description="RPAP1 N-terminal" evidence="4">
    <location>
        <begin position="85"/>
        <end position="129"/>
    </location>
</feature>
<organism evidence="5 6">
    <name type="scientific">Hapsidospora chrysogenum (strain ATCC 11550 / CBS 779.69 / DSM 880 / IAM 14645 / JCM 23072 / IMI 49137)</name>
    <name type="common">Acremonium chrysogenum</name>
    <dbReference type="NCBI Taxonomy" id="857340"/>
    <lineage>
        <taxon>Eukaryota</taxon>
        <taxon>Fungi</taxon>
        <taxon>Dikarya</taxon>
        <taxon>Ascomycota</taxon>
        <taxon>Pezizomycotina</taxon>
        <taxon>Sordariomycetes</taxon>
        <taxon>Hypocreomycetidae</taxon>
        <taxon>Hypocreales</taxon>
        <taxon>Bionectriaceae</taxon>
        <taxon>Hapsidospora</taxon>
    </lineage>
</organism>
<comment type="caution">
    <text evidence="5">The sequence shown here is derived from an EMBL/GenBank/DDBJ whole genome shotgun (WGS) entry which is preliminary data.</text>
</comment>
<dbReference type="Pfam" id="PF08621">
    <property type="entry name" value="RPAP1_N"/>
    <property type="match status" value="1"/>
</dbReference>
<evidence type="ECO:0000313" key="6">
    <source>
        <dbReference type="Proteomes" id="UP000029964"/>
    </source>
</evidence>
<evidence type="ECO:0000313" key="5">
    <source>
        <dbReference type="EMBL" id="KFH43750.1"/>
    </source>
</evidence>
<feature type="domain" description="RPAP1 C-terminal" evidence="3">
    <location>
        <begin position="283"/>
        <end position="349"/>
    </location>
</feature>
<evidence type="ECO:0000259" key="4">
    <source>
        <dbReference type="Pfam" id="PF08621"/>
    </source>
</evidence>
<sequence length="415" mass="46043">MDPTLLIGDIVERDTSSKPPTDFSEASISSTGFPQHKRRWKTSAFKQRRAGGSEETSPHKPQTPSKQESEQTDRPQLSFEELEKQRIDRENRQKLDDMTPDEIAQAQRDLINGLNPALIQKLLQRSTIDDEPAEPSGRPSADRPPGPPPAPAPAPDLDMEDDTERASKVCFADEFDMMDAPSEAKRNPTADDYDEDAEPPQMPPDLFPITDPPKSTHFPAPPRLPDLDPSDPDFLQTLHEKYFPDLPADPSRMAWMAPVPTRGSAADKESPYYPHDEISVSALRFDFKGRFLSPRVSRSIPTSKGLHNHGEAPEAAGYTVGELAHLARSAVPAQRCIAFQTLGRILYRLGTGEWGKSENDPIAMGVWDAMKKGRVLDTLTEAAAVEGGHRGSQAYATEALWLFEKGGWKEKFKGR</sequence>
<dbReference type="STRING" id="857340.A0A086T318"/>
<dbReference type="AlphaFoldDB" id="A0A086T318"/>
<reference evidence="6" key="1">
    <citation type="journal article" date="2014" name="Genome Announc.">
        <title>Genome sequence and annotation of Acremonium chrysogenum, producer of the beta-lactam antibiotic cephalosporin C.</title>
        <authorList>
            <person name="Terfehr D."/>
            <person name="Dahlmann T.A."/>
            <person name="Specht T."/>
            <person name="Zadra I."/>
            <person name="Kuernsteiner H."/>
            <person name="Kueck U."/>
        </authorList>
    </citation>
    <scope>NUCLEOTIDE SEQUENCE [LARGE SCALE GENOMIC DNA]</scope>
    <source>
        <strain evidence="6">ATCC 11550 / CBS 779.69 / DSM 880 / IAM 14645 / JCM 23072 / IMI 49137</strain>
    </source>
</reference>
<dbReference type="HOGENOM" id="CLU_031074_1_0_1"/>
<dbReference type="PANTHER" id="PTHR21483:SF18">
    <property type="entry name" value="RNA POLYMERASE II-ASSOCIATED PROTEIN 1"/>
    <property type="match status" value="1"/>
</dbReference>
<protein>
    <submittedName>
        <fullName evidence="5">RNA polymerase II-associated protein-like protein</fullName>
    </submittedName>
</protein>
<dbReference type="EMBL" id="JPKY01000062">
    <property type="protein sequence ID" value="KFH43750.1"/>
    <property type="molecule type" value="Genomic_DNA"/>
</dbReference>
<feature type="compositionally biased region" description="Pro residues" evidence="2">
    <location>
        <begin position="142"/>
        <end position="154"/>
    </location>
</feature>
<dbReference type="Pfam" id="PF08620">
    <property type="entry name" value="RPAP1_C"/>
    <property type="match status" value="1"/>
</dbReference>
<name>A0A086T318_HAPC1</name>
<evidence type="ECO:0000256" key="1">
    <source>
        <dbReference type="ARBA" id="ARBA00009953"/>
    </source>
</evidence>
<evidence type="ECO:0000259" key="3">
    <source>
        <dbReference type="Pfam" id="PF08620"/>
    </source>
</evidence>